<gene>
    <name evidence="2" type="ORF">SEMRO_173_G076240.1</name>
</gene>
<dbReference type="SUPFAM" id="SSF140860">
    <property type="entry name" value="Pseudo ankyrin repeat-like"/>
    <property type="match status" value="1"/>
</dbReference>
<dbReference type="Gene3D" id="1.25.40.20">
    <property type="entry name" value="Ankyrin repeat-containing domain"/>
    <property type="match status" value="1"/>
</dbReference>
<dbReference type="PANTHER" id="PTHR46586">
    <property type="entry name" value="ANKYRIN REPEAT-CONTAINING PROTEIN"/>
    <property type="match status" value="1"/>
</dbReference>
<dbReference type="EMBL" id="CAICTM010000172">
    <property type="protein sequence ID" value="CAB9503668.1"/>
    <property type="molecule type" value="Genomic_DNA"/>
</dbReference>
<dbReference type="PANTHER" id="PTHR46586:SF3">
    <property type="entry name" value="ANKYRIN REPEAT-CONTAINING PROTEIN"/>
    <property type="match status" value="1"/>
</dbReference>
<evidence type="ECO:0000256" key="1">
    <source>
        <dbReference type="SAM" id="MobiDB-lite"/>
    </source>
</evidence>
<feature type="region of interest" description="Disordered" evidence="1">
    <location>
        <begin position="1"/>
        <end position="26"/>
    </location>
</feature>
<accession>A0A9N8HB77</accession>
<reference evidence="2" key="1">
    <citation type="submission" date="2020-06" db="EMBL/GenBank/DDBJ databases">
        <authorList>
            <consortium name="Plant Systems Biology data submission"/>
        </authorList>
    </citation>
    <scope>NUCLEOTIDE SEQUENCE</scope>
    <source>
        <strain evidence="2">D6</strain>
    </source>
</reference>
<keyword evidence="3" id="KW-1185">Reference proteome</keyword>
<sequence length="305" mass="34444">MSSPSVTAASTGVAAANGSTNNNKKLKMSPPFDSLLDKNEIWIQGILPLVGVGEYAFVGAVNKKMNQLYKEYCKTELDKNPSNVEDNPDDDSRSAEITDTLYSKTFCNQPRAEYWLKDISNPKAPGHAHVCTAIAKIGNITVMRWARQKGFPWNEQTCARAAEYGHLEMLQWSRENGCPWNERTCAEAAEGGHLDVLKWARENRCRWDSCTCSCAAEGGHLDTLKWAREMGVHGSIDMCLCCFKWHLDLKWARENGCPWDVWTCAFAARNGHLEILKWAVKWFSMECKDMCRCCRMWPFGNLSAP</sequence>
<evidence type="ECO:0000313" key="3">
    <source>
        <dbReference type="Proteomes" id="UP001153069"/>
    </source>
</evidence>
<dbReference type="AlphaFoldDB" id="A0A9N8HB77"/>
<dbReference type="Proteomes" id="UP001153069">
    <property type="component" value="Unassembled WGS sequence"/>
</dbReference>
<comment type="caution">
    <text evidence="2">The sequence shown here is derived from an EMBL/GenBank/DDBJ whole genome shotgun (WGS) entry which is preliminary data.</text>
</comment>
<proteinExistence type="predicted"/>
<dbReference type="InterPro" id="IPR036770">
    <property type="entry name" value="Ankyrin_rpt-contain_sf"/>
</dbReference>
<dbReference type="InterPro" id="IPR052050">
    <property type="entry name" value="SecEffector_AnkRepeat"/>
</dbReference>
<feature type="compositionally biased region" description="Low complexity" evidence="1">
    <location>
        <begin position="1"/>
        <end position="20"/>
    </location>
</feature>
<organism evidence="2 3">
    <name type="scientific">Seminavis robusta</name>
    <dbReference type="NCBI Taxonomy" id="568900"/>
    <lineage>
        <taxon>Eukaryota</taxon>
        <taxon>Sar</taxon>
        <taxon>Stramenopiles</taxon>
        <taxon>Ochrophyta</taxon>
        <taxon>Bacillariophyta</taxon>
        <taxon>Bacillariophyceae</taxon>
        <taxon>Bacillariophycidae</taxon>
        <taxon>Naviculales</taxon>
        <taxon>Naviculaceae</taxon>
        <taxon>Seminavis</taxon>
    </lineage>
</organism>
<evidence type="ECO:0000313" key="2">
    <source>
        <dbReference type="EMBL" id="CAB9503668.1"/>
    </source>
</evidence>
<protein>
    <submittedName>
        <fullName evidence="2">Ankyrin repeat protein</fullName>
    </submittedName>
</protein>
<name>A0A9N8HB77_9STRA</name>